<feature type="transmembrane region" description="Helical" evidence="6">
    <location>
        <begin position="133"/>
        <end position="158"/>
    </location>
</feature>
<keyword evidence="2" id="KW-1003">Cell membrane</keyword>
<feature type="transmembrane region" description="Helical" evidence="6">
    <location>
        <begin position="251"/>
        <end position="269"/>
    </location>
</feature>
<dbReference type="AlphaFoldDB" id="A0A7C3J3W5"/>
<dbReference type="PANTHER" id="PTHR43124">
    <property type="entry name" value="PURINE EFFLUX PUMP PBUE"/>
    <property type="match status" value="1"/>
</dbReference>
<organism evidence="8">
    <name type="scientific">Candidatus Methanomethylicus mesodigestus</name>
    <dbReference type="NCBI Taxonomy" id="1867258"/>
    <lineage>
        <taxon>Archaea</taxon>
        <taxon>Thermoproteota</taxon>
        <taxon>Methanosuratincolia</taxon>
        <taxon>Candidatus Methanomethylicales</taxon>
        <taxon>Candidatus Methanomethylicaceae</taxon>
        <taxon>Candidatus Methanomethylicus</taxon>
    </lineage>
</organism>
<sequence length="406" mass="43924">MRRGMVAGLVFVSLAVLYFFSILHRVGIAVIAYDIMSEFQTDASLLGLMSSSYFFPYAFAQIPVGIMLDRIGIRKTVAILATIACAGSLVFSFGSSIGMLSVGRALVGFGVGGFYISSLKAIAVWYKPGQFATLAGLLTAIGNIGGIVASSPLALLTLMMGWRGAFLVIFFLMSVFTVIAWFVVKDGDDSSFRSKSSILDDLKAVFSQREFIKIMFIPFFVYGFFISFQGLWGGPFLMDVYGMTKEAAGGYLMMIGIGFALGGPIAGIISDSVKRRKPILLAGQALSLAFWVIMASFGSGLAALPMYSAFFLLGLAFGFANIYMTISKELFHPGMTGMALACFNTFNFVGAGIFQSLMGFMLDLTFGGARSFEAYQLIFVMCSICVFMTIFLALISKETYGIVHRT</sequence>
<dbReference type="Pfam" id="PF07690">
    <property type="entry name" value="MFS_1"/>
    <property type="match status" value="1"/>
</dbReference>
<comment type="subcellular location">
    <subcellularLocation>
        <location evidence="1">Cell membrane</location>
        <topology evidence="1">Multi-pass membrane protein</topology>
    </subcellularLocation>
</comment>
<dbReference type="InterPro" id="IPR036259">
    <property type="entry name" value="MFS_trans_sf"/>
</dbReference>
<gene>
    <name evidence="8" type="ORF">ENS19_03330</name>
</gene>
<keyword evidence="4 6" id="KW-1133">Transmembrane helix</keyword>
<keyword evidence="5 6" id="KW-0472">Membrane</keyword>
<dbReference type="EMBL" id="DSTX01000003">
    <property type="protein sequence ID" value="HFK20293.1"/>
    <property type="molecule type" value="Genomic_DNA"/>
</dbReference>
<feature type="transmembrane region" description="Helical" evidence="6">
    <location>
        <begin position="45"/>
        <end position="66"/>
    </location>
</feature>
<dbReference type="PROSITE" id="PS50850">
    <property type="entry name" value="MFS"/>
    <property type="match status" value="1"/>
</dbReference>
<evidence type="ECO:0000313" key="8">
    <source>
        <dbReference type="EMBL" id="HFK20293.1"/>
    </source>
</evidence>
<dbReference type="Gene3D" id="1.20.1250.20">
    <property type="entry name" value="MFS general substrate transporter like domains"/>
    <property type="match status" value="2"/>
</dbReference>
<reference evidence="8" key="1">
    <citation type="journal article" date="2020" name="mSystems">
        <title>Genome- and Community-Level Interaction Insights into Carbon Utilization and Element Cycling Functions of Hydrothermarchaeota in Hydrothermal Sediment.</title>
        <authorList>
            <person name="Zhou Z."/>
            <person name="Liu Y."/>
            <person name="Xu W."/>
            <person name="Pan J."/>
            <person name="Luo Z.H."/>
            <person name="Li M."/>
        </authorList>
    </citation>
    <scope>NUCLEOTIDE SEQUENCE [LARGE SCALE GENOMIC DNA]</scope>
    <source>
        <strain evidence="8">SpSt-468</strain>
    </source>
</reference>
<feature type="transmembrane region" description="Helical" evidence="6">
    <location>
        <begin position="281"/>
        <end position="301"/>
    </location>
</feature>
<evidence type="ECO:0000256" key="5">
    <source>
        <dbReference type="ARBA" id="ARBA00023136"/>
    </source>
</evidence>
<dbReference type="InterPro" id="IPR050189">
    <property type="entry name" value="MFS_Efflux_Transporters"/>
</dbReference>
<evidence type="ECO:0000256" key="1">
    <source>
        <dbReference type="ARBA" id="ARBA00004651"/>
    </source>
</evidence>
<feature type="transmembrane region" description="Helical" evidence="6">
    <location>
        <begin position="78"/>
        <end position="100"/>
    </location>
</feature>
<feature type="transmembrane region" description="Helical" evidence="6">
    <location>
        <begin position="211"/>
        <end position="231"/>
    </location>
</feature>
<feature type="transmembrane region" description="Helical" evidence="6">
    <location>
        <begin position="106"/>
        <end position="126"/>
    </location>
</feature>
<protein>
    <submittedName>
        <fullName evidence="8">MFS transporter</fullName>
    </submittedName>
</protein>
<evidence type="ECO:0000256" key="2">
    <source>
        <dbReference type="ARBA" id="ARBA00022475"/>
    </source>
</evidence>
<dbReference type="PANTHER" id="PTHR43124:SF3">
    <property type="entry name" value="CHLORAMPHENICOL EFFLUX PUMP RV0191"/>
    <property type="match status" value="1"/>
</dbReference>
<evidence type="ECO:0000259" key="7">
    <source>
        <dbReference type="PROSITE" id="PS50850"/>
    </source>
</evidence>
<evidence type="ECO:0000256" key="4">
    <source>
        <dbReference type="ARBA" id="ARBA00022989"/>
    </source>
</evidence>
<proteinExistence type="predicted"/>
<feature type="transmembrane region" description="Helical" evidence="6">
    <location>
        <begin position="164"/>
        <end position="184"/>
    </location>
</feature>
<feature type="domain" description="Major facilitator superfamily (MFS) profile" evidence="7">
    <location>
        <begin position="10"/>
        <end position="400"/>
    </location>
</feature>
<keyword evidence="3 6" id="KW-0812">Transmembrane</keyword>
<feature type="transmembrane region" description="Helical" evidence="6">
    <location>
        <begin position="338"/>
        <end position="362"/>
    </location>
</feature>
<dbReference type="InterPro" id="IPR020846">
    <property type="entry name" value="MFS_dom"/>
</dbReference>
<name>A0A7C3J3W5_9CREN</name>
<comment type="caution">
    <text evidence="8">The sequence shown here is derived from an EMBL/GenBank/DDBJ whole genome shotgun (WGS) entry which is preliminary data.</text>
</comment>
<dbReference type="GO" id="GO:0022857">
    <property type="term" value="F:transmembrane transporter activity"/>
    <property type="evidence" value="ECO:0007669"/>
    <property type="project" value="InterPro"/>
</dbReference>
<accession>A0A7C3J3W5</accession>
<evidence type="ECO:0000256" key="6">
    <source>
        <dbReference type="SAM" id="Phobius"/>
    </source>
</evidence>
<dbReference type="GO" id="GO:0005886">
    <property type="term" value="C:plasma membrane"/>
    <property type="evidence" value="ECO:0007669"/>
    <property type="project" value="UniProtKB-SubCell"/>
</dbReference>
<dbReference type="InterPro" id="IPR011701">
    <property type="entry name" value="MFS"/>
</dbReference>
<evidence type="ECO:0000256" key="3">
    <source>
        <dbReference type="ARBA" id="ARBA00022692"/>
    </source>
</evidence>
<feature type="transmembrane region" description="Helical" evidence="6">
    <location>
        <begin position="307"/>
        <end position="326"/>
    </location>
</feature>
<dbReference type="SUPFAM" id="SSF103473">
    <property type="entry name" value="MFS general substrate transporter"/>
    <property type="match status" value="1"/>
</dbReference>
<feature type="transmembrane region" description="Helical" evidence="6">
    <location>
        <begin position="374"/>
        <end position="395"/>
    </location>
</feature>